<dbReference type="AlphaFoldDB" id="A0A6J4SW09"/>
<gene>
    <name evidence="1" type="ORF">AVDCRST_MAG53-2482</name>
</gene>
<accession>A0A6J4SW09</accession>
<organism evidence="1">
    <name type="scientific">uncultured Solirubrobacteraceae bacterium</name>
    <dbReference type="NCBI Taxonomy" id="1162706"/>
    <lineage>
        <taxon>Bacteria</taxon>
        <taxon>Bacillati</taxon>
        <taxon>Actinomycetota</taxon>
        <taxon>Thermoleophilia</taxon>
        <taxon>Solirubrobacterales</taxon>
        <taxon>Solirubrobacteraceae</taxon>
        <taxon>environmental samples</taxon>
    </lineage>
</organism>
<proteinExistence type="predicted"/>
<name>A0A6J4SW09_9ACTN</name>
<dbReference type="EMBL" id="CADCVR010000076">
    <property type="protein sequence ID" value="CAA9506858.1"/>
    <property type="molecule type" value="Genomic_DNA"/>
</dbReference>
<sequence length="66" mass="7303">MRGSYANDRILRARGAGLTFENPTNHFDLLRSLEDAFGLDPLGYAARTEVTGLPLETVLKSGRPQR</sequence>
<protein>
    <submittedName>
        <fullName evidence="1">Uncharacterized protein</fullName>
    </submittedName>
</protein>
<evidence type="ECO:0000313" key="1">
    <source>
        <dbReference type="EMBL" id="CAA9506858.1"/>
    </source>
</evidence>
<reference evidence="1" key="1">
    <citation type="submission" date="2020-02" db="EMBL/GenBank/DDBJ databases">
        <authorList>
            <person name="Meier V. D."/>
        </authorList>
    </citation>
    <scope>NUCLEOTIDE SEQUENCE</scope>
    <source>
        <strain evidence="1">AVDCRST_MAG53</strain>
    </source>
</reference>